<dbReference type="Gene3D" id="3.40.50.1240">
    <property type="entry name" value="Phosphoglycerate mutase-like"/>
    <property type="match status" value="1"/>
</dbReference>
<evidence type="ECO:0008006" key="4">
    <source>
        <dbReference type="Google" id="ProtNLM"/>
    </source>
</evidence>
<dbReference type="InterPro" id="IPR033379">
    <property type="entry name" value="Acid_Pase_AS"/>
</dbReference>
<accession>A0AAV8ZX98</accession>
<comment type="caution">
    <text evidence="2">The sequence shown here is derived from an EMBL/GenBank/DDBJ whole genome shotgun (WGS) entry which is preliminary data.</text>
</comment>
<dbReference type="InterPro" id="IPR029033">
    <property type="entry name" value="His_PPase_superfam"/>
</dbReference>
<keyword evidence="1" id="KW-0732">Signal</keyword>
<proteinExistence type="predicted"/>
<evidence type="ECO:0000313" key="2">
    <source>
        <dbReference type="EMBL" id="KAJ8972002.1"/>
    </source>
</evidence>
<name>A0AAV8ZX98_9CUCU</name>
<feature type="chain" id="PRO_5043406820" description="Lysosomal acid phosphatase" evidence="1">
    <location>
        <begin position="21"/>
        <end position="73"/>
    </location>
</feature>
<dbReference type="Proteomes" id="UP001162156">
    <property type="component" value="Unassembled WGS sequence"/>
</dbReference>
<evidence type="ECO:0000256" key="1">
    <source>
        <dbReference type="SAM" id="SignalP"/>
    </source>
</evidence>
<sequence length="73" mass="8380">MRSILCIYIACVISYFGAQGAEDELNAVVVIYRHGDRTPVKPYPTDPYRNISFWPVDFGQLTNISKQRLVDRT</sequence>
<dbReference type="GO" id="GO:0016791">
    <property type="term" value="F:phosphatase activity"/>
    <property type="evidence" value="ECO:0007669"/>
    <property type="project" value="UniProtKB-ARBA"/>
</dbReference>
<gene>
    <name evidence="2" type="ORF">NQ314_000433</name>
</gene>
<dbReference type="PROSITE" id="PS00616">
    <property type="entry name" value="HIS_ACID_PHOSPHAT_1"/>
    <property type="match status" value="1"/>
</dbReference>
<protein>
    <recommendedName>
        <fullName evidence="4">Lysosomal acid phosphatase</fullName>
    </recommendedName>
</protein>
<keyword evidence="3" id="KW-1185">Reference proteome</keyword>
<dbReference type="EMBL" id="JANEYF010000133">
    <property type="protein sequence ID" value="KAJ8972002.1"/>
    <property type="molecule type" value="Genomic_DNA"/>
</dbReference>
<dbReference type="SUPFAM" id="SSF53254">
    <property type="entry name" value="Phosphoglycerate mutase-like"/>
    <property type="match status" value="1"/>
</dbReference>
<reference evidence="2" key="1">
    <citation type="journal article" date="2023" name="Insect Mol. Biol.">
        <title>Genome sequencing provides insights into the evolution of gene families encoding plant cell wall-degrading enzymes in longhorned beetles.</title>
        <authorList>
            <person name="Shin N.R."/>
            <person name="Okamura Y."/>
            <person name="Kirsch R."/>
            <person name="Pauchet Y."/>
        </authorList>
    </citation>
    <scope>NUCLEOTIDE SEQUENCE</scope>
    <source>
        <strain evidence="2">RBIC_L_NR</strain>
    </source>
</reference>
<evidence type="ECO:0000313" key="3">
    <source>
        <dbReference type="Proteomes" id="UP001162156"/>
    </source>
</evidence>
<organism evidence="2 3">
    <name type="scientific">Rhamnusium bicolor</name>
    <dbReference type="NCBI Taxonomy" id="1586634"/>
    <lineage>
        <taxon>Eukaryota</taxon>
        <taxon>Metazoa</taxon>
        <taxon>Ecdysozoa</taxon>
        <taxon>Arthropoda</taxon>
        <taxon>Hexapoda</taxon>
        <taxon>Insecta</taxon>
        <taxon>Pterygota</taxon>
        <taxon>Neoptera</taxon>
        <taxon>Endopterygota</taxon>
        <taxon>Coleoptera</taxon>
        <taxon>Polyphaga</taxon>
        <taxon>Cucujiformia</taxon>
        <taxon>Chrysomeloidea</taxon>
        <taxon>Cerambycidae</taxon>
        <taxon>Lepturinae</taxon>
        <taxon>Rhagiini</taxon>
        <taxon>Rhamnusium</taxon>
    </lineage>
</organism>
<dbReference type="AlphaFoldDB" id="A0AAV8ZX98"/>
<feature type="signal peptide" evidence="1">
    <location>
        <begin position="1"/>
        <end position="20"/>
    </location>
</feature>